<dbReference type="InParanoid" id="W2RLB0"/>
<evidence type="ECO:0000256" key="5">
    <source>
        <dbReference type="ARBA" id="ARBA00023242"/>
    </source>
</evidence>
<feature type="compositionally biased region" description="Acidic residues" evidence="6">
    <location>
        <begin position="146"/>
        <end position="163"/>
    </location>
</feature>
<dbReference type="VEuPathDB" id="FungiDB:HMPREF1541_08272"/>
<keyword evidence="2" id="KW-0678">Repressor</keyword>
<dbReference type="Proteomes" id="UP000030752">
    <property type="component" value="Unassembled WGS sequence"/>
</dbReference>
<feature type="region of interest" description="Disordered" evidence="6">
    <location>
        <begin position="511"/>
        <end position="531"/>
    </location>
</feature>
<gene>
    <name evidence="7" type="ORF">HMPREF1541_08272</name>
</gene>
<accession>W2RLB0</accession>
<sequence>MDSAADSLLALSTLATAANAPVTQEDDNRSSSLSELDGELDDEGPDEAGDDADDDIDDDDEDDDEDMDDAPQNETPDRPTVADNDSEAETERLEESPDKPGHRKSFVATPSKLAKPVLLNHSPNERPEIESLTESAISSPISSHDDSDDDLSDAPADNEDAEPAVDRSLQLSPGKRKRQDDEQEEEEKTRSRRRRTHSVASDDAKSDRESEPEEGPSRESREGTLEPVAEARVPDEELSEEDDDRQNGVEKDVDQLKGKKRTPPSRVSSRRRGKDEAQDTEQEADEEPDADADSDDAEVDDAEAVVKSEEEQARRMAAMDGLSVLEKHFATLRDRLYDERIAAINHELQQLAESVPSHPELLKQLEAVRKHRDEKFETEQKLLVFKIGALKVKSMSERAQVHSAFFQTMRDVREKHLDRLSEHFYRIQRERFKSEQSTANYGIPFATKRSKQITQQTAYNKEVSILSGVAKYVGFPAAPDLAQSSTKEMEDDLAKMGLKTGVSMINKDIRPPLINSQVSSQNRQPRPVQRVTSTFSNISAPAAEEQFLEKNPWANAQHPMHRLGISRQNSNRSPLHDTTYLTPANQQRLGEKSALMGSASTIAEYPSSQLNTPHDSSVIAEQPPNTTYPLNGRQNSTSPFDTRRHITSAPDGQIHESAQIGNSSPLASRLGTAASPSRAAITLTDSVADRSTISARAPGITTGPGFAMARF</sequence>
<evidence type="ECO:0000313" key="8">
    <source>
        <dbReference type="Proteomes" id="UP000030752"/>
    </source>
</evidence>
<evidence type="ECO:0000313" key="7">
    <source>
        <dbReference type="EMBL" id="ETN37281.1"/>
    </source>
</evidence>
<comment type="subcellular location">
    <subcellularLocation>
        <location evidence="1">Nucleus</location>
    </subcellularLocation>
</comment>
<feature type="compositionally biased region" description="Polar residues" evidence="6">
    <location>
        <begin position="514"/>
        <end position="531"/>
    </location>
</feature>
<feature type="region of interest" description="Disordered" evidence="6">
    <location>
        <begin position="608"/>
        <end position="636"/>
    </location>
</feature>
<dbReference type="AlphaFoldDB" id="W2RLB0"/>
<name>W2RLB0_CYPE1</name>
<feature type="compositionally biased region" description="Acidic residues" evidence="6">
    <location>
        <begin position="278"/>
        <end position="303"/>
    </location>
</feature>
<dbReference type="HOGENOM" id="CLU_012439_0_0_1"/>
<dbReference type="PANTHER" id="PTHR21964">
    <property type="entry name" value="BREAST CANCER METASTASIS-SUPPRESSOR 1"/>
    <property type="match status" value="1"/>
</dbReference>
<feature type="region of interest" description="Disordered" evidence="6">
    <location>
        <begin position="15"/>
        <end position="304"/>
    </location>
</feature>
<dbReference type="InterPro" id="IPR013907">
    <property type="entry name" value="Sds3"/>
</dbReference>
<dbReference type="GO" id="GO:0005654">
    <property type="term" value="C:nucleoplasm"/>
    <property type="evidence" value="ECO:0007669"/>
    <property type="project" value="UniProtKB-ARBA"/>
</dbReference>
<organism evidence="7 8">
    <name type="scientific">Cyphellophora europaea (strain CBS 101466)</name>
    <name type="common">Phialophora europaea</name>
    <dbReference type="NCBI Taxonomy" id="1220924"/>
    <lineage>
        <taxon>Eukaryota</taxon>
        <taxon>Fungi</taxon>
        <taxon>Dikarya</taxon>
        <taxon>Ascomycota</taxon>
        <taxon>Pezizomycotina</taxon>
        <taxon>Eurotiomycetes</taxon>
        <taxon>Chaetothyriomycetidae</taxon>
        <taxon>Chaetothyriales</taxon>
        <taxon>Cyphellophoraceae</taxon>
        <taxon>Cyphellophora</taxon>
    </lineage>
</organism>
<evidence type="ECO:0000256" key="6">
    <source>
        <dbReference type="SAM" id="MobiDB-lite"/>
    </source>
</evidence>
<dbReference type="Pfam" id="PF08598">
    <property type="entry name" value="Sds3"/>
    <property type="match status" value="1"/>
</dbReference>
<dbReference type="GO" id="GO:0010468">
    <property type="term" value="P:regulation of gene expression"/>
    <property type="evidence" value="ECO:0007669"/>
    <property type="project" value="UniProtKB-ARBA"/>
</dbReference>
<dbReference type="STRING" id="1220924.W2RLB0"/>
<dbReference type="eggNOG" id="ENOG502S14R">
    <property type="taxonomic scope" value="Eukaryota"/>
</dbReference>
<dbReference type="GeneID" id="19975611"/>
<proteinExistence type="predicted"/>
<protein>
    <recommendedName>
        <fullName evidence="9">Transcriptional regulatory protein DEP1</fullName>
    </recommendedName>
</protein>
<evidence type="ECO:0000256" key="2">
    <source>
        <dbReference type="ARBA" id="ARBA00022491"/>
    </source>
</evidence>
<dbReference type="Gene3D" id="1.20.5.1500">
    <property type="match status" value="1"/>
</dbReference>
<dbReference type="RefSeq" id="XP_008720813.1">
    <property type="nucleotide sequence ID" value="XM_008722591.1"/>
</dbReference>
<feature type="compositionally biased region" description="Basic residues" evidence="6">
    <location>
        <begin position="258"/>
        <end position="272"/>
    </location>
</feature>
<dbReference type="SMART" id="SM01401">
    <property type="entry name" value="Sds3"/>
    <property type="match status" value="1"/>
</dbReference>
<evidence type="ECO:0000256" key="4">
    <source>
        <dbReference type="ARBA" id="ARBA00023163"/>
    </source>
</evidence>
<evidence type="ECO:0000256" key="3">
    <source>
        <dbReference type="ARBA" id="ARBA00023015"/>
    </source>
</evidence>
<feature type="compositionally biased region" description="Basic and acidic residues" evidence="6">
    <location>
        <begin position="245"/>
        <end position="257"/>
    </location>
</feature>
<dbReference type="EMBL" id="KB822724">
    <property type="protein sequence ID" value="ETN37281.1"/>
    <property type="molecule type" value="Genomic_DNA"/>
</dbReference>
<feature type="compositionally biased region" description="Basic and acidic residues" evidence="6">
    <location>
        <begin position="200"/>
        <end position="224"/>
    </location>
</feature>
<dbReference type="OrthoDB" id="20886at2759"/>
<keyword evidence="5" id="KW-0539">Nucleus</keyword>
<feature type="compositionally biased region" description="Basic and acidic residues" evidence="6">
    <location>
        <begin position="89"/>
        <end position="100"/>
    </location>
</feature>
<feature type="compositionally biased region" description="Acidic residues" evidence="6">
    <location>
        <begin position="36"/>
        <end position="71"/>
    </location>
</feature>
<evidence type="ECO:0000256" key="1">
    <source>
        <dbReference type="ARBA" id="ARBA00004123"/>
    </source>
</evidence>
<keyword evidence="4" id="KW-0804">Transcription</keyword>
<evidence type="ECO:0008006" key="9">
    <source>
        <dbReference type="Google" id="ProtNLM"/>
    </source>
</evidence>
<feature type="compositionally biased region" description="Polar residues" evidence="6">
    <location>
        <begin position="623"/>
        <end position="636"/>
    </location>
</feature>
<reference evidence="7 8" key="1">
    <citation type="submission" date="2013-03" db="EMBL/GenBank/DDBJ databases">
        <title>The Genome Sequence of Phialophora europaea CBS 101466.</title>
        <authorList>
            <consortium name="The Broad Institute Genomics Platform"/>
            <person name="Cuomo C."/>
            <person name="de Hoog S."/>
            <person name="Gorbushina A."/>
            <person name="Walker B."/>
            <person name="Young S.K."/>
            <person name="Zeng Q."/>
            <person name="Gargeya S."/>
            <person name="Fitzgerald M."/>
            <person name="Haas B."/>
            <person name="Abouelleil A."/>
            <person name="Allen A.W."/>
            <person name="Alvarado L."/>
            <person name="Arachchi H.M."/>
            <person name="Berlin A.M."/>
            <person name="Chapman S.B."/>
            <person name="Gainer-Dewar J."/>
            <person name="Goldberg J."/>
            <person name="Griggs A."/>
            <person name="Gujja S."/>
            <person name="Hansen M."/>
            <person name="Howarth C."/>
            <person name="Imamovic A."/>
            <person name="Ireland A."/>
            <person name="Larimer J."/>
            <person name="McCowan C."/>
            <person name="Murphy C."/>
            <person name="Pearson M."/>
            <person name="Poon T.W."/>
            <person name="Priest M."/>
            <person name="Roberts A."/>
            <person name="Saif S."/>
            <person name="Shea T."/>
            <person name="Sisk P."/>
            <person name="Sykes S."/>
            <person name="Wortman J."/>
            <person name="Nusbaum C."/>
            <person name="Birren B."/>
        </authorList>
    </citation>
    <scope>NUCLEOTIDE SEQUENCE [LARGE SCALE GENOMIC DNA]</scope>
    <source>
        <strain evidence="7 8">CBS 101466</strain>
    </source>
</reference>
<keyword evidence="8" id="KW-1185">Reference proteome</keyword>
<keyword evidence="3" id="KW-0805">Transcription regulation</keyword>